<dbReference type="AlphaFoldDB" id="A0A9N9JBW6"/>
<gene>
    <name evidence="1" type="ORF">DERYTH_LOCUS18490</name>
</gene>
<dbReference type="OrthoDB" id="2445244at2759"/>
<proteinExistence type="predicted"/>
<evidence type="ECO:0000313" key="1">
    <source>
        <dbReference type="EMBL" id="CAG8768753.1"/>
    </source>
</evidence>
<accession>A0A9N9JBW6</accession>
<organism evidence="1 2">
    <name type="scientific">Dentiscutata erythropus</name>
    <dbReference type="NCBI Taxonomy" id="1348616"/>
    <lineage>
        <taxon>Eukaryota</taxon>
        <taxon>Fungi</taxon>
        <taxon>Fungi incertae sedis</taxon>
        <taxon>Mucoromycota</taxon>
        <taxon>Glomeromycotina</taxon>
        <taxon>Glomeromycetes</taxon>
        <taxon>Diversisporales</taxon>
        <taxon>Gigasporaceae</taxon>
        <taxon>Dentiscutata</taxon>
    </lineage>
</organism>
<keyword evidence="2" id="KW-1185">Reference proteome</keyword>
<dbReference type="Proteomes" id="UP000789405">
    <property type="component" value="Unassembled WGS sequence"/>
</dbReference>
<comment type="caution">
    <text evidence="1">The sequence shown here is derived from an EMBL/GenBank/DDBJ whole genome shotgun (WGS) entry which is preliminary data.</text>
</comment>
<feature type="non-terminal residue" evidence="1">
    <location>
        <position position="206"/>
    </location>
</feature>
<name>A0A9N9JBW6_9GLOM</name>
<dbReference type="EMBL" id="CAJVPY010018817">
    <property type="protein sequence ID" value="CAG8768753.1"/>
    <property type="molecule type" value="Genomic_DNA"/>
</dbReference>
<evidence type="ECO:0000313" key="2">
    <source>
        <dbReference type="Proteomes" id="UP000789405"/>
    </source>
</evidence>
<sequence length="206" mass="23918">GLIHNDPGFSNKSKTLQRPVWQQLAFTLKQLNCNGNGASVEKFARQWGLEIGTVIKYTKQVIVAINSIDDNYVQWFNFFERQQISNRIEQLSEFKGCIGFLNDTNVVLKYKPSVDDCGYQLTPTTIVLYKQPQARKVWVFEWYKNSNYIKKNLKFVLDIIKTTIILYNLALNNNDIWEETLIKTNLNLINPDSLMDKNLNKAGKKM</sequence>
<protein>
    <submittedName>
        <fullName evidence="1">12919_t:CDS:1</fullName>
    </submittedName>
</protein>
<reference evidence="1" key="1">
    <citation type="submission" date="2021-06" db="EMBL/GenBank/DDBJ databases">
        <authorList>
            <person name="Kallberg Y."/>
            <person name="Tangrot J."/>
            <person name="Rosling A."/>
        </authorList>
    </citation>
    <scope>NUCLEOTIDE SEQUENCE</scope>
    <source>
        <strain evidence="1">MA453B</strain>
    </source>
</reference>